<dbReference type="PANTHER" id="PTHR43833">
    <property type="entry name" value="POTASSIUM CHANNEL PROTEIN 2-RELATED-RELATED"/>
    <property type="match status" value="1"/>
</dbReference>
<dbReference type="SUPFAM" id="SSF51735">
    <property type="entry name" value="NAD(P)-binding Rossmann-fold domains"/>
    <property type="match status" value="1"/>
</dbReference>
<dbReference type="InterPro" id="IPR050721">
    <property type="entry name" value="Trk_Ktr_HKT_K-transport"/>
</dbReference>
<comment type="caution">
    <text evidence="2">The sequence shown here is derived from an EMBL/GenBank/DDBJ whole genome shotgun (WGS) entry which is preliminary data.</text>
</comment>
<keyword evidence="3" id="KW-1185">Reference proteome</keyword>
<dbReference type="Proteomes" id="UP001207654">
    <property type="component" value="Unassembled WGS sequence"/>
</dbReference>
<name>A0ABT4A577_9BACT</name>
<evidence type="ECO:0000313" key="3">
    <source>
        <dbReference type="Proteomes" id="UP001207654"/>
    </source>
</evidence>
<feature type="domain" description="RCK N-terminal" evidence="1">
    <location>
        <begin position="90"/>
        <end position="220"/>
    </location>
</feature>
<dbReference type="Gene3D" id="6.20.350.10">
    <property type="match status" value="2"/>
</dbReference>
<evidence type="ECO:0000313" key="2">
    <source>
        <dbReference type="EMBL" id="MCY1076790.1"/>
    </source>
</evidence>
<dbReference type="RefSeq" id="WP_267535653.1">
    <property type="nucleotide sequence ID" value="NZ_JAPNKA010000001.1"/>
</dbReference>
<dbReference type="EMBL" id="JAPNKA010000001">
    <property type="protein sequence ID" value="MCY1076790.1"/>
    <property type="molecule type" value="Genomic_DNA"/>
</dbReference>
<accession>A0ABT4A577</accession>
<protein>
    <submittedName>
        <fullName evidence="2">NAD-binding protein</fullName>
    </submittedName>
</protein>
<dbReference type="PANTHER" id="PTHR43833:SF11">
    <property type="entry name" value="VOLTAGE-GATED POTASSIUM CHANNEL KCH"/>
    <property type="match status" value="1"/>
</dbReference>
<dbReference type="Pfam" id="PF02254">
    <property type="entry name" value="TrkA_N"/>
    <property type="match status" value="1"/>
</dbReference>
<dbReference type="InterPro" id="IPR036291">
    <property type="entry name" value="NAD(P)-bd_dom_sf"/>
</dbReference>
<evidence type="ECO:0000259" key="1">
    <source>
        <dbReference type="PROSITE" id="PS51201"/>
    </source>
</evidence>
<gene>
    <name evidence="2" type="ORF">OV287_20115</name>
</gene>
<dbReference type="Pfam" id="PF02026">
    <property type="entry name" value="RyR"/>
    <property type="match status" value="1"/>
</dbReference>
<dbReference type="InterPro" id="IPR003032">
    <property type="entry name" value="Ryanodine_rcpt"/>
</dbReference>
<reference evidence="2 3" key="1">
    <citation type="submission" date="2022-11" db="EMBL/GenBank/DDBJ databases">
        <title>Minimal conservation of predation-associated metabolite biosynthetic gene clusters underscores biosynthetic potential of Myxococcota including descriptions for ten novel species: Archangium lansinium sp. nov., Myxococcus landrumus sp. nov., Nannocystis bai.</title>
        <authorList>
            <person name="Ahearne A."/>
            <person name="Stevens C."/>
            <person name="Phillips K."/>
        </authorList>
    </citation>
    <scope>NUCLEOTIDE SEQUENCE [LARGE SCALE GENOMIC DNA]</scope>
    <source>
        <strain evidence="2 3">MIWBW</strain>
    </source>
</reference>
<sequence length="578" mass="64350">MVMAWVLSTLGLGVVGLRDYLEDPRFGLSDLLYQSVQLFVLQLQVLPDKTSWTLDVARWSAATVSFYAVLRAGSVIFAGELERLRLRRLSGHVVVCGLGRKGHQLAQDFLARGECVVIIEKDEENDSLLAAREAGALVMLNAAADEAILRQARVDQAALLLAVTGDDGANIETALAARRLVRERAPGRTTPLRVLSHVGDLQLCGLIRASKVLTGTEPVEATPFNIHEAAARVLLRDNPLDRERLSPGDPRFVHLCVVGFGQMGESVALQAARLAHLANGSRLRVTIVDRKAEERRQRFLGRCPGFTEVADLDVLEGDVEYAEVLTRLEEWGQDPHRLLDIVVCFDDDRRGLACGLTLVERLRGRRVPVRVRMSHEEGMSALVHGSGEGRWNGRISVFGMIDRLCTRESILGETLDLLARTAHTAYLQRKLAEGEVPGARPSLKEWRELDEFFRESNRQQADHIPVKLRAIGCQTEPASPGTGTGGFAFTSEEVELLARMEHDRWCARHLLDGWRKGARDDVARTHPCLVPWTELEEKYRENDRAAVRQIPELLALVGQQLVRESQKDEEAARQRRAG</sequence>
<dbReference type="InterPro" id="IPR003148">
    <property type="entry name" value="RCK_N"/>
</dbReference>
<proteinExistence type="predicted"/>
<dbReference type="Gene3D" id="3.40.50.720">
    <property type="entry name" value="NAD(P)-binding Rossmann-like Domain"/>
    <property type="match status" value="1"/>
</dbReference>
<dbReference type="PROSITE" id="PS51201">
    <property type="entry name" value="RCK_N"/>
    <property type="match status" value="1"/>
</dbReference>
<organism evidence="2 3">
    <name type="scientific">Archangium lansingense</name>
    <dbReference type="NCBI Taxonomy" id="2995310"/>
    <lineage>
        <taxon>Bacteria</taxon>
        <taxon>Pseudomonadati</taxon>
        <taxon>Myxococcota</taxon>
        <taxon>Myxococcia</taxon>
        <taxon>Myxococcales</taxon>
        <taxon>Cystobacterineae</taxon>
        <taxon>Archangiaceae</taxon>
        <taxon>Archangium</taxon>
    </lineage>
</organism>